<feature type="transmembrane region" description="Helical" evidence="1">
    <location>
        <begin position="48"/>
        <end position="68"/>
    </location>
</feature>
<gene>
    <name evidence="2" type="ORF">SNEC2469_LOCUS13112</name>
</gene>
<accession>A0A812SAV6</accession>
<reference evidence="2" key="1">
    <citation type="submission" date="2021-02" db="EMBL/GenBank/DDBJ databases">
        <authorList>
            <person name="Dougan E. K."/>
            <person name="Rhodes N."/>
            <person name="Thang M."/>
            <person name="Chan C."/>
        </authorList>
    </citation>
    <scope>NUCLEOTIDE SEQUENCE</scope>
</reference>
<keyword evidence="1" id="KW-0812">Transmembrane</keyword>
<feature type="transmembrane region" description="Helical" evidence="1">
    <location>
        <begin position="134"/>
        <end position="155"/>
    </location>
</feature>
<proteinExistence type="predicted"/>
<sequence length="415" mass="44100">ADSAVLELPGKVGWGPTMGGLVLARSLEVFSRILALNVLQASLRGFPLLRFAGLGAVALAFLAACLAFPDASWADRAAPRLGPAAASAAARAAARQILEPNSLLKLRLLGGRLRVEFELGEGGMQRAAEALRRGTYSCMIHVVLVAAAGGGQLLLRTSTVLPDMLLIAWLVPGLTCPSQGRVVSFVSWAALGLLSWLGHHVEQPRFAALASGDEPVIAYSTLLAGFPSPDGQVPKAVLAAMQGKFAVDLTTDAAARGLTQQGLERILASTGDAIHFDGEVVERLAINRMAVVEGLATSHPTTLHLPDFFVPADSWERLGASLDSDRLRKVDLEGCFWSSGAGSKALLAGLARCRKLQDLAMDNCRKVPGEAWAELRAAEWPELRKANFIGRLGPESWRVGGLMGGGERERERERP</sequence>
<dbReference type="OrthoDB" id="10513658at2759"/>
<keyword evidence="1" id="KW-1133">Transmembrane helix</keyword>
<name>A0A812SAV6_9DINO</name>
<dbReference type="AlphaFoldDB" id="A0A812SAV6"/>
<dbReference type="Proteomes" id="UP000601435">
    <property type="component" value="Unassembled WGS sequence"/>
</dbReference>
<keyword evidence="1" id="KW-0472">Membrane</keyword>
<evidence type="ECO:0000313" key="2">
    <source>
        <dbReference type="EMBL" id="CAE7466891.1"/>
    </source>
</evidence>
<keyword evidence="3" id="KW-1185">Reference proteome</keyword>
<evidence type="ECO:0000313" key="3">
    <source>
        <dbReference type="Proteomes" id="UP000601435"/>
    </source>
</evidence>
<feature type="non-terminal residue" evidence="2">
    <location>
        <position position="415"/>
    </location>
</feature>
<comment type="caution">
    <text evidence="2">The sequence shown here is derived from an EMBL/GenBank/DDBJ whole genome shotgun (WGS) entry which is preliminary data.</text>
</comment>
<evidence type="ECO:0000256" key="1">
    <source>
        <dbReference type="SAM" id="Phobius"/>
    </source>
</evidence>
<dbReference type="EMBL" id="CAJNJA010020918">
    <property type="protein sequence ID" value="CAE7466891.1"/>
    <property type="molecule type" value="Genomic_DNA"/>
</dbReference>
<organism evidence="2 3">
    <name type="scientific">Symbiodinium necroappetens</name>
    <dbReference type="NCBI Taxonomy" id="1628268"/>
    <lineage>
        <taxon>Eukaryota</taxon>
        <taxon>Sar</taxon>
        <taxon>Alveolata</taxon>
        <taxon>Dinophyceae</taxon>
        <taxon>Suessiales</taxon>
        <taxon>Symbiodiniaceae</taxon>
        <taxon>Symbiodinium</taxon>
    </lineage>
</organism>
<protein>
    <submittedName>
        <fullName evidence="2">Uncharacterized protein</fullName>
    </submittedName>
</protein>